<dbReference type="AlphaFoldDB" id="A0A161HR62"/>
<evidence type="ECO:0000313" key="2">
    <source>
        <dbReference type="EMBL" id="ANB17822.1"/>
    </source>
</evidence>
<feature type="chain" id="PRO_5007822850" description="Lipoprotein" evidence="1">
    <location>
        <begin position="20"/>
        <end position="169"/>
    </location>
</feature>
<dbReference type="KEGG" id="dko:I596_1798"/>
<dbReference type="OrthoDB" id="6022222at2"/>
<dbReference type="EMBL" id="CP015249">
    <property type="protein sequence ID" value="ANB17822.1"/>
    <property type="molecule type" value="Genomic_DNA"/>
</dbReference>
<dbReference type="PROSITE" id="PS51257">
    <property type="entry name" value="PROKAR_LIPOPROTEIN"/>
    <property type="match status" value="1"/>
</dbReference>
<evidence type="ECO:0000256" key="1">
    <source>
        <dbReference type="SAM" id="SignalP"/>
    </source>
</evidence>
<organism evidence="2 3">
    <name type="scientific">Dokdonella koreensis DS-123</name>
    <dbReference type="NCBI Taxonomy" id="1300342"/>
    <lineage>
        <taxon>Bacteria</taxon>
        <taxon>Pseudomonadati</taxon>
        <taxon>Pseudomonadota</taxon>
        <taxon>Gammaproteobacteria</taxon>
        <taxon>Lysobacterales</taxon>
        <taxon>Rhodanobacteraceae</taxon>
        <taxon>Dokdonella</taxon>
    </lineage>
</organism>
<protein>
    <recommendedName>
        <fullName evidence="4">Lipoprotein</fullName>
    </recommendedName>
</protein>
<sequence length="169" mass="17758">MRKILIPLALAVASTFVLSACDKAAETSAQQAAPTVETVPLPTDPADTAAWKKYLANVVTNNMQGVTTTRPYMYYIPGGEDEKALDDRSNQLENVRGVVGRGVLPGNMMAFGGPDSKITADFVIEAFGGAQSGSFKDVVVLVVGTPDDTTRVKEALAPSGANVRAAELK</sequence>
<reference evidence="2 3" key="1">
    <citation type="submission" date="2016-04" db="EMBL/GenBank/DDBJ databases">
        <title>Complete genome sequence of Dokdonella koreensis DS-123T.</title>
        <authorList>
            <person name="Kim J.F."/>
            <person name="Lee H."/>
            <person name="Kwak M.-J."/>
        </authorList>
    </citation>
    <scope>NUCLEOTIDE SEQUENCE [LARGE SCALE GENOMIC DNA]</scope>
    <source>
        <strain evidence="2 3">DS-123</strain>
    </source>
</reference>
<gene>
    <name evidence="2" type="ORF">I596_1798</name>
</gene>
<evidence type="ECO:0000313" key="3">
    <source>
        <dbReference type="Proteomes" id="UP000076830"/>
    </source>
</evidence>
<accession>A0A161HR62</accession>
<feature type="signal peptide" evidence="1">
    <location>
        <begin position="1"/>
        <end position="19"/>
    </location>
</feature>
<name>A0A161HR62_9GAMM</name>
<dbReference type="RefSeq" id="WP_067646333.1">
    <property type="nucleotide sequence ID" value="NZ_CP015249.1"/>
</dbReference>
<dbReference type="STRING" id="1300342.I596_1798"/>
<evidence type="ECO:0008006" key="4">
    <source>
        <dbReference type="Google" id="ProtNLM"/>
    </source>
</evidence>
<dbReference type="Proteomes" id="UP000076830">
    <property type="component" value="Chromosome"/>
</dbReference>
<keyword evidence="1" id="KW-0732">Signal</keyword>
<keyword evidence="3" id="KW-1185">Reference proteome</keyword>
<proteinExistence type="predicted"/>